<accession>A0ABY6HVA1</accession>
<keyword evidence="2" id="KW-1185">Reference proteome</keyword>
<organism evidence="1 2">
    <name type="scientific">Candidatus Lokiarchaeum ossiferum</name>
    <dbReference type="NCBI Taxonomy" id="2951803"/>
    <lineage>
        <taxon>Archaea</taxon>
        <taxon>Promethearchaeati</taxon>
        <taxon>Promethearchaeota</taxon>
        <taxon>Promethearchaeia</taxon>
        <taxon>Promethearchaeales</taxon>
        <taxon>Promethearchaeaceae</taxon>
        <taxon>Candidatus Lokiarchaeum</taxon>
    </lineage>
</organism>
<dbReference type="Proteomes" id="UP001208689">
    <property type="component" value="Chromosome"/>
</dbReference>
<protein>
    <submittedName>
        <fullName evidence="1">Uncharacterized protein</fullName>
    </submittedName>
</protein>
<proteinExistence type="predicted"/>
<evidence type="ECO:0000313" key="2">
    <source>
        <dbReference type="Proteomes" id="UP001208689"/>
    </source>
</evidence>
<sequence>MNENRLKTKNTITPLLGFVFLFLLLAGQFSEGNAAYQPPVEPPEVNLNAPSTVIAGTSFTASIYIQNYPGSSYGYVQCYENGVWQNVKRVTISSSHVSVSLPTSPYYERSVLYRVRYRAPSRWIYSNTDSVKINFGRTMYLEGRTWEKQIRDQSGLNDYYASESHHYTWAANTNEISVSTTGINYNRFIGMSTTFVAQSTSIRIDFDSKESTNKYSGVGQYSIIYDLDWEVVGWLYFSDSTSYTHHTHLFTELDVGQSYYYFHASRDNSVYQGFTITSKNFVLDLTP</sequence>
<dbReference type="EMBL" id="CP104013">
    <property type="protein sequence ID" value="UYP46489.1"/>
    <property type="molecule type" value="Genomic_DNA"/>
</dbReference>
<gene>
    <name evidence="1" type="ORF">NEF87_002774</name>
</gene>
<reference evidence="1" key="1">
    <citation type="submission" date="2022-09" db="EMBL/GenBank/DDBJ databases">
        <title>Actin cytoskeleton and complex cell architecture in an #Asgard archaeon.</title>
        <authorList>
            <person name="Ponce Toledo R.I."/>
            <person name="Schleper C."/>
            <person name="Rodrigues Oliveira T."/>
            <person name="Wollweber F."/>
            <person name="Xu J."/>
            <person name="Rittmann S."/>
            <person name="Klingl A."/>
            <person name="Pilhofer M."/>
        </authorList>
    </citation>
    <scope>NUCLEOTIDE SEQUENCE</scope>
    <source>
        <strain evidence="1">B-35</strain>
    </source>
</reference>
<name>A0ABY6HVA1_9ARCH</name>
<evidence type="ECO:0000313" key="1">
    <source>
        <dbReference type="EMBL" id="UYP46489.1"/>
    </source>
</evidence>